<sequence length="383" mass="41381">MADRDYYEVLGVSRDATAEEIKKAYRRLAMKYHPDRNPGDETAKEKFEEVGAAYAALSDPQKRAAYDRFGKEGLNGAAGGPDMGGMGGMNGADIFGSVFGDIFGDMFRNQAGGGRADARSYAYPGEDLQYELTITLEDAAKGMKPEIRVPVWDTCETCHGSGCKPGTSKTTCPHCGGRGTVRMSQGFFSVEQTCPHCHGTGQVIKDPCPDCGGTGHQRKTKTLQVNIPAGIDDGQRIRLSGMGGPGTNGGEPGDLYVVVHVKPHDLFRREGSNLYVDQPISFVLAALGGEITVPSLDGESRITLPEGTQTGQVFRLRGKGIKNLRSGAKGDLFCRVYVETPVNLSAEQKKILKSFDTSIAKNESKHSPKHQGFLDRVKKFFSD</sequence>
<dbReference type="RefSeq" id="WP_049686620.1">
    <property type="nucleotide sequence ID" value="NZ_BGZJ01000001.1"/>
</dbReference>
<dbReference type="Gene3D" id="2.60.260.20">
    <property type="entry name" value="Urease metallochaperone UreE, N-terminal domain"/>
    <property type="match status" value="2"/>
</dbReference>
<evidence type="ECO:0000313" key="19">
    <source>
        <dbReference type="Proteomes" id="UP000266091"/>
    </source>
</evidence>
<dbReference type="PROSITE" id="PS51188">
    <property type="entry name" value="ZF_CR"/>
    <property type="match status" value="1"/>
</dbReference>
<evidence type="ECO:0000256" key="4">
    <source>
        <dbReference type="ARBA" id="ARBA00022705"/>
    </source>
</evidence>
<protein>
    <recommendedName>
        <fullName evidence="13 14">Chaperone protein DnaJ</fullName>
    </recommendedName>
</protein>
<dbReference type="GO" id="GO:0008270">
    <property type="term" value="F:zinc ion binding"/>
    <property type="evidence" value="ECO:0007669"/>
    <property type="project" value="UniProtKB-UniRule"/>
</dbReference>
<comment type="subunit">
    <text evidence="2 14">Homodimer.</text>
</comment>
<comment type="similarity">
    <text evidence="12 14">Belongs to the DnaJ family.</text>
</comment>
<feature type="binding site" evidence="14">
    <location>
        <position position="172"/>
    </location>
    <ligand>
        <name>Zn(2+)</name>
        <dbReference type="ChEBI" id="CHEBI:29105"/>
        <label>2</label>
    </ligand>
</feature>
<feature type="binding site" evidence="14">
    <location>
        <position position="208"/>
    </location>
    <ligand>
        <name>Zn(2+)</name>
        <dbReference type="ChEBI" id="CHEBI:29105"/>
        <label>1</label>
    </ligand>
</feature>
<dbReference type="InterPro" id="IPR001623">
    <property type="entry name" value="DnaJ_domain"/>
</dbReference>
<gene>
    <name evidence="14 18" type="primary">dnaJ</name>
    <name evidence="18" type="ORF">MESMUL_08110</name>
</gene>
<evidence type="ECO:0000313" key="18">
    <source>
        <dbReference type="EMBL" id="GBO93457.1"/>
    </source>
</evidence>
<comment type="domain">
    <text evidence="14">The J domain is necessary and sufficient to stimulate DnaK ATPase activity. Zinc center 1 plays an important role in the autonomous, DnaK-independent chaperone activity of DnaJ. Zinc center 2 is essential for interaction with DnaK and for DnaJ activity.</text>
</comment>
<feature type="repeat" description="CXXCXGXG motif" evidence="14">
    <location>
        <begin position="155"/>
        <end position="162"/>
    </location>
</feature>
<keyword evidence="10 14" id="KW-0143">Chaperone</keyword>
<feature type="repeat" description="CXXCXGXG motif" evidence="14">
    <location>
        <begin position="194"/>
        <end position="201"/>
    </location>
</feature>
<evidence type="ECO:0000256" key="10">
    <source>
        <dbReference type="ARBA" id="ARBA00023186"/>
    </source>
</evidence>
<dbReference type="Proteomes" id="UP000266091">
    <property type="component" value="Unassembled WGS sequence"/>
</dbReference>
<evidence type="ECO:0000259" key="16">
    <source>
        <dbReference type="PROSITE" id="PS50076"/>
    </source>
</evidence>
<dbReference type="PRINTS" id="PR00625">
    <property type="entry name" value="JDOMAIN"/>
</dbReference>
<evidence type="ECO:0000256" key="13">
    <source>
        <dbReference type="ARBA" id="ARBA00067609"/>
    </source>
</evidence>
<keyword evidence="6 14" id="KW-0677">Repeat</keyword>
<dbReference type="InterPro" id="IPR036869">
    <property type="entry name" value="J_dom_sf"/>
</dbReference>
<dbReference type="HAMAP" id="MF_01152">
    <property type="entry name" value="DnaJ"/>
    <property type="match status" value="1"/>
</dbReference>
<dbReference type="InterPro" id="IPR012724">
    <property type="entry name" value="DnaJ"/>
</dbReference>
<keyword evidence="8 14" id="KW-0862">Zinc</keyword>
<dbReference type="GO" id="GO:0009408">
    <property type="term" value="P:response to heat"/>
    <property type="evidence" value="ECO:0007669"/>
    <property type="project" value="InterPro"/>
</dbReference>
<evidence type="ECO:0000256" key="1">
    <source>
        <dbReference type="ARBA" id="ARBA00004496"/>
    </source>
</evidence>
<evidence type="ECO:0000256" key="3">
    <source>
        <dbReference type="ARBA" id="ARBA00022490"/>
    </source>
</evidence>
<evidence type="ECO:0000259" key="17">
    <source>
        <dbReference type="PROSITE" id="PS51188"/>
    </source>
</evidence>
<name>A0A388SAX1_9BURK</name>
<dbReference type="NCBIfam" id="NF008035">
    <property type="entry name" value="PRK10767.1"/>
    <property type="match status" value="1"/>
</dbReference>
<comment type="function">
    <text evidence="11 14">Participates actively in the response to hyperosmotic and heat shock by preventing the aggregation of stress-denatured proteins and by disaggregating proteins, also in an autonomous, DnaK-independent fashion. Unfolded proteins bind initially to DnaJ; upon interaction with the DnaJ-bound protein, DnaK hydrolyzes its bound ATP, resulting in the formation of a stable complex. GrpE releases ADP from DnaK; ATP binding to DnaK triggers the release of the substrate protein, thus completing the reaction cycle. Several rounds of ATP-dependent interactions between DnaJ, DnaK and GrpE are required for fully efficient folding. Also involved, together with DnaK and GrpE, in the DNA replication of plasmids through activation of initiation proteins.</text>
</comment>
<dbReference type="EMBL" id="BGZJ01000001">
    <property type="protein sequence ID" value="GBO93457.1"/>
    <property type="molecule type" value="Genomic_DNA"/>
</dbReference>
<keyword evidence="4 14" id="KW-0235">DNA replication</keyword>
<dbReference type="PROSITE" id="PS50076">
    <property type="entry name" value="DNAJ_2"/>
    <property type="match status" value="1"/>
</dbReference>
<feature type="binding site" evidence="14">
    <location>
        <position position="158"/>
    </location>
    <ligand>
        <name>Zn(2+)</name>
        <dbReference type="ChEBI" id="CHEBI:29105"/>
        <label>1</label>
    </ligand>
</feature>
<dbReference type="InterPro" id="IPR018253">
    <property type="entry name" value="DnaJ_domain_CS"/>
</dbReference>
<evidence type="ECO:0000256" key="8">
    <source>
        <dbReference type="ARBA" id="ARBA00022833"/>
    </source>
</evidence>
<evidence type="ECO:0000256" key="6">
    <source>
        <dbReference type="ARBA" id="ARBA00022737"/>
    </source>
</evidence>
<keyword evidence="7 14" id="KW-0863">Zinc-finger</keyword>
<dbReference type="InterPro" id="IPR001305">
    <property type="entry name" value="HSP_DnaJ_Cys-rich_dom"/>
</dbReference>
<dbReference type="GO" id="GO:0005524">
    <property type="term" value="F:ATP binding"/>
    <property type="evidence" value="ECO:0007669"/>
    <property type="project" value="InterPro"/>
</dbReference>
<dbReference type="FunFam" id="2.60.260.20:FF:000004">
    <property type="entry name" value="Molecular chaperone DnaJ"/>
    <property type="match status" value="1"/>
</dbReference>
<dbReference type="Gene3D" id="2.10.230.10">
    <property type="entry name" value="Heat shock protein DnaJ, cysteine-rich domain"/>
    <property type="match status" value="1"/>
</dbReference>
<dbReference type="Gene3D" id="1.10.287.110">
    <property type="entry name" value="DnaJ domain"/>
    <property type="match status" value="1"/>
</dbReference>
<dbReference type="InterPro" id="IPR008971">
    <property type="entry name" value="HSP40/DnaJ_pept-bd"/>
</dbReference>
<feature type="binding site" evidence="14">
    <location>
        <position position="175"/>
    </location>
    <ligand>
        <name>Zn(2+)</name>
        <dbReference type="ChEBI" id="CHEBI:29105"/>
        <label>2</label>
    </ligand>
</feature>
<evidence type="ECO:0000256" key="2">
    <source>
        <dbReference type="ARBA" id="ARBA00011738"/>
    </source>
</evidence>
<feature type="zinc finger region" description="CR-type" evidence="15">
    <location>
        <begin position="142"/>
        <end position="220"/>
    </location>
</feature>
<feature type="domain" description="J" evidence="16">
    <location>
        <begin position="5"/>
        <end position="70"/>
    </location>
</feature>
<dbReference type="Pfam" id="PF00684">
    <property type="entry name" value="DnaJ_CXXCXGXG"/>
    <property type="match status" value="1"/>
</dbReference>
<dbReference type="SMART" id="SM00271">
    <property type="entry name" value="DnaJ"/>
    <property type="match status" value="1"/>
</dbReference>
<evidence type="ECO:0000256" key="12">
    <source>
        <dbReference type="ARBA" id="ARBA00061004"/>
    </source>
</evidence>
<feature type="repeat" description="CXXCXGXG motif" evidence="14">
    <location>
        <begin position="172"/>
        <end position="179"/>
    </location>
</feature>
<dbReference type="FunFam" id="2.10.230.10:FF:000002">
    <property type="entry name" value="Molecular chaperone DnaJ"/>
    <property type="match status" value="1"/>
</dbReference>
<dbReference type="NCBIfam" id="TIGR02349">
    <property type="entry name" value="DnaJ_bact"/>
    <property type="match status" value="1"/>
</dbReference>
<proteinExistence type="inferred from homology"/>
<feature type="binding site" evidence="14">
    <location>
        <position position="211"/>
    </location>
    <ligand>
        <name>Zn(2+)</name>
        <dbReference type="ChEBI" id="CHEBI:29105"/>
        <label>1</label>
    </ligand>
</feature>
<feature type="binding site" evidence="14">
    <location>
        <position position="194"/>
    </location>
    <ligand>
        <name>Zn(2+)</name>
        <dbReference type="ChEBI" id="CHEBI:29105"/>
        <label>2</label>
    </ligand>
</feature>
<feature type="binding site" evidence="14">
    <location>
        <position position="155"/>
    </location>
    <ligand>
        <name>Zn(2+)</name>
        <dbReference type="ChEBI" id="CHEBI:29105"/>
        <label>1</label>
    </ligand>
</feature>
<evidence type="ECO:0000256" key="5">
    <source>
        <dbReference type="ARBA" id="ARBA00022723"/>
    </source>
</evidence>
<dbReference type="GO" id="GO:0005737">
    <property type="term" value="C:cytoplasm"/>
    <property type="evidence" value="ECO:0007669"/>
    <property type="project" value="UniProtKB-SubCell"/>
</dbReference>
<dbReference type="Pfam" id="PF01556">
    <property type="entry name" value="DnaJ_C"/>
    <property type="match status" value="1"/>
</dbReference>
<dbReference type="Pfam" id="PF00226">
    <property type="entry name" value="DnaJ"/>
    <property type="match status" value="1"/>
</dbReference>
<reference evidence="18 19" key="1">
    <citation type="journal article" date="2018" name="Int. J. Syst. Evol. Microbiol.">
        <title>Mesosutterella multiformis gen. nov., sp. nov., a member of the family Sutterellaceae and Sutterella megalosphaeroides sp. nov., isolated from human faeces.</title>
        <authorList>
            <person name="Sakamoto M."/>
            <person name="Ikeyama N."/>
            <person name="Kunihiro T."/>
            <person name="Iino T."/>
            <person name="Yuki M."/>
            <person name="Ohkuma M."/>
        </authorList>
    </citation>
    <scope>NUCLEOTIDE SEQUENCE [LARGE SCALE GENOMIC DNA]</scope>
    <source>
        <strain evidence="18 19">4NBBH2</strain>
    </source>
</reference>
<feature type="repeat" description="CXXCXGXG motif" evidence="14">
    <location>
        <begin position="208"/>
        <end position="215"/>
    </location>
</feature>
<dbReference type="PROSITE" id="PS00636">
    <property type="entry name" value="DNAJ_1"/>
    <property type="match status" value="1"/>
</dbReference>
<feature type="binding site" evidence="14">
    <location>
        <position position="197"/>
    </location>
    <ligand>
        <name>Zn(2+)</name>
        <dbReference type="ChEBI" id="CHEBI:29105"/>
        <label>2</label>
    </ligand>
</feature>
<dbReference type="GO" id="GO:0006260">
    <property type="term" value="P:DNA replication"/>
    <property type="evidence" value="ECO:0007669"/>
    <property type="project" value="UniProtKB-KW"/>
</dbReference>
<dbReference type="SUPFAM" id="SSF46565">
    <property type="entry name" value="Chaperone J-domain"/>
    <property type="match status" value="1"/>
</dbReference>
<dbReference type="GO" id="GO:0031072">
    <property type="term" value="F:heat shock protein binding"/>
    <property type="evidence" value="ECO:0007669"/>
    <property type="project" value="InterPro"/>
</dbReference>
<evidence type="ECO:0000256" key="14">
    <source>
        <dbReference type="HAMAP-Rule" id="MF_01152"/>
    </source>
</evidence>
<dbReference type="FunFam" id="1.10.287.110:FF:000034">
    <property type="entry name" value="Chaperone protein DnaJ"/>
    <property type="match status" value="1"/>
</dbReference>
<dbReference type="InterPro" id="IPR002939">
    <property type="entry name" value="DnaJ_C"/>
</dbReference>
<dbReference type="InterPro" id="IPR036410">
    <property type="entry name" value="HSP_DnaJ_Cys-rich_dom_sf"/>
</dbReference>
<evidence type="ECO:0000256" key="15">
    <source>
        <dbReference type="PROSITE-ProRule" id="PRU00546"/>
    </source>
</evidence>
<evidence type="ECO:0000256" key="11">
    <source>
        <dbReference type="ARBA" id="ARBA00053423"/>
    </source>
</evidence>
<dbReference type="CDD" id="cd10747">
    <property type="entry name" value="DnaJ_C"/>
    <property type="match status" value="1"/>
</dbReference>
<dbReference type="PANTHER" id="PTHR43096:SF48">
    <property type="entry name" value="CHAPERONE PROTEIN DNAJ"/>
    <property type="match status" value="1"/>
</dbReference>
<dbReference type="GO" id="GO:0051082">
    <property type="term" value="F:unfolded protein binding"/>
    <property type="evidence" value="ECO:0007669"/>
    <property type="project" value="UniProtKB-UniRule"/>
</dbReference>
<comment type="cofactor">
    <cofactor evidence="14">
        <name>Zn(2+)</name>
        <dbReference type="ChEBI" id="CHEBI:29105"/>
    </cofactor>
    <text evidence="14">Binds 2 Zn(2+) ions per monomer.</text>
</comment>
<evidence type="ECO:0000256" key="9">
    <source>
        <dbReference type="ARBA" id="ARBA00023016"/>
    </source>
</evidence>
<keyword evidence="19" id="KW-1185">Reference proteome</keyword>
<organism evidence="18 19">
    <name type="scientific">Mesosutterella multiformis</name>
    <dbReference type="NCBI Taxonomy" id="2259133"/>
    <lineage>
        <taxon>Bacteria</taxon>
        <taxon>Pseudomonadati</taxon>
        <taxon>Pseudomonadota</taxon>
        <taxon>Betaproteobacteria</taxon>
        <taxon>Burkholderiales</taxon>
        <taxon>Sutterellaceae</taxon>
        <taxon>Mesosutterella</taxon>
    </lineage>
</organism>
<accession>A0A388SAX1</accession>
<accession>A0A401LJP8</accession>
<dbReference type="OrthoDB" id="9779889at2"/>
<dbReference type="SUPFAM" id="SSF57938">
    <property type="entry name" value="DnaJ/Hsp40 cysteine-rich domain"/>
    <property type="match status" value="1"/>
</dbReference>
<evidence type="ECO:0000256" key="7">
    <source>
        <dbReference type="ARBA" id="ARBA00022771"/>
    </source>
</evidence>
<dbReference type="AlphaFoldDB" id="A0A388SAX1"/>
<comment type="subcellular location">
    <subcellularLocation>
        <location evidence="1 14">Cytoplasm</location>
    </subcellularLocation>
</comment>
<dbReference type="CDD" id="cd06257">
    <property type="entry name" value="DnaJ"/>
    <property type="match status" value="1"/>
</dbReference>
<comment type="caution">
    <text evidence="18">The sequence shown here is derived from an EMBL/GenBank/DDBJ whole genome shotgun (WGS) entry which is preliminary data.</text>
</comment>
<keyword evidence="9 14" id="KW-0346">Stress response</keyword>
<dbReference type="PANTHER" id="PTHR43096">
    <property type="entry name" value="DNAJ HOMOLOG 1, MITOCHONDRIAL-RELATED"/>
    <property type="match status" value="1"/>
</dbReference>
<keyword evidence="5 14" id="KW-0479">Metal-binding</keyword>
<feature type="domain" description="CR-type" evidence="17">
    <location>
        <begin position="142"/>
        <end position="220"/>
    </location>
</feature>
<dbReference type="CDD" id="cd10719">
    <property type="entry name" value="DnaJ_zf"/>
    <property type="match status" value="1"/>
</dbReference>
<dbReference type="SUPFAM" id="SSF49493">
    <property type="entry name" value="HSP40/DnaJ peptide-binding domain"/>
    <property type="match status" value="2"/>
</dbReference>
<keyword evidence="3 14" id="KW-0963">Cytoplasm</keyword>
<dbReference type="GO" id="GO:0042026">
    <property type="term" value="P:protein refolding"/>
    <property type="evidence" value="ECO:0007669"/>
    <property type="project" value="TreeGrafter"/>
</dbReference>